<reference evidence="6" key="1">
    <citation type="journal article" date="2019" name="Int. J. Syst. Evol. Microbiol.">
        <title>The Global Catalogue of Microorganisms (GCM) 10K type strain sequencing project: providing services to taxonomists for standard genome sequencing and annotation.</title>
        <authorList>
            <consortium name="The Broad Institute Genomics Platform"/>
            <consortium name="The Broad Institute Genome Sequencing Center for Infectious Disease"/>
            <person name="Wu L."/>
            <person name="Ma J."/>
        </authorList>
    </citation>
    <scope>NUCLEOTIDE SEQUENCE [LARGE SCALE GENOMIC DNA]</scope>
    <source>
        <strain evidence="6">KCTC 32998</strain>
    </source>
</reference>
<gene>
    <name evidence="5" type="ORF">GCM10009038_30680</name>
</gene>
<accession>A0ABQ3E874</accession>
<dbReference type="CDD" id="cd03316">
    <property type="entry name" value="MR_like"/>
    <property type="match status" value="1"/>
</dbReference>
<dbReference type="SUPFAM" id="SSF51604">
    <property type="entry name" value="Enolase C-terminal domain-like"/>
    <property type="match status" value="1"/>
</dbReference>
<keyword evidence="3" id="KW-0460">Magnesium</keyword>
<dbReference type="SMART" id="SM00922">
    <property type="entry name" value="MR_MLE"/>
    <property type="match status" value="1"/>
</dbReference>
<comment type="caution">
    <text evidence="5">The sequence shown here is derived from an EMBL/GenBank/DDBJ whole genome shotgun (WGS) entry which is preliminary data.</text>
</comment>
<dbReference type="PANTHER" id="PTHR13794:SF58">
    <property type="entry name" value="MITOCHONDRIAL ENOLASE SUPERFAMILY MEMBER 1"/>
    <property type="match status" value="1"/>
</dbReference>
<dbReference type="InterPro" id="IPR046945">
    <property type="entry name" value="RHMD-like"/>
</dbReference>
<dbReference type="SUPFAM" id="SSF54826">
    <property type="entry name" value="Enolase N-terminal domain-like"/>
    <property type="match status" value="1"/>
</dbReference>
<dbReference type="PROSITE" id="PS00909">
    <property type="entry name" value="MR_MLE_2"/>
    <property type="match status" value="1"/>
</dbReference>
<name>A0ABQ3E874_9GAMM</name>
<dbReference type="SFLD" id="SFLDG00179">
    <property type="entry name" value="mandelate_racemase"/>
    <property type="match status" value="1"/>
</dbReference>
<evidence type="ECO:0000256" key="3">
    <source>
        <dbReference type="ARBA" id="ARBA00022842"/>
    </source>
</evidence>
<dbReference type="Gene3D" id="3.20.20.120">
    <property type="entry name" value="Enolase-like C-terminal domain"/>
    <property type="match status" value="1"/>
</dbReference>
<dbReference type="InterPro" id="IPR029065">
    <property type="entry name" value="Enolase_C-like"/>
</dbReference>
<evidence type="ECO:0000256" key="1">
    <source>
        <dbReference type="ARBA" id="ARBA00001946"/>
    </source>
</evidence>
<protein>
    <submittedName>
        <fullName evidence="5">L-talarate/galactarate dehydratase</fullName>
    </submittedName>
</protein>
<evidence type="ECO:0000313" key="5">
    <source>
        <dbReference type="EMBL" id="GHB29814.1"/>
    </source>
</evidence>
<organism evidence="5 6">
    <name type="scientific">Salinicola rhizosphaerae</name>
    <dbReference type="NCBI Taxonomy" id="1443141"/>
    <lineage>
        <taxon>Bacteria</taxon>
        <taxon>Pseudomonadati</taxon>
        <taxon>Pseudomonadota</taxon>
        <taxon>Gammaproteobacteria</taxon>
        <taxon>Oceanospirillales</taxon>
        <taxon>Halomonadaceae</taxon>
        <taxon>Salinicola</taxon>
    </lineage>
</organism>
<dbReference type="Pfam" id="PF13378">
    <property type="entry name" value="MR_MLE_C"/>
    <property type="match status" value="1"/>
</dbReference>
<sequence length="376" mass="41181">MNNDAISWIRFSHVLLPLATPISDAKVLTGRQKPMTEVSFLFTEIETKDGHTGLGFSYSKRAGGYGQFAHAKEIAPAIIGEDPSDTGKLWQKLVWAGASVGRSGLSTQTIAAVDVGLWDLKAKRAGLPLAKLLGAHRDSVQCYNTSGGFLHTPIEEVKENATRSLENGIKGIKIKVGQPDMKVDLQRVEAVRKHLGDDVPLMIDANQQWDRATALRFGRAMEPYNLVWIEEPLDAYDVEGHAALASALDTPIATGEMLASVGEHLELIKHRSADIIQPDAPRVGGITPFLKLATLADAAGLQLAPHFAMEIHLHLAAAYPSEPWVEHFDWLEPLFNESLETRDGRMMVPDRPGLGFTLTEQARQWTVDSAEFGKRG</sequence>
<dbReference type="InterPro" id="IPR029017">
    <property type="entry name" value="Enolase-like_N"/>
</dbReference>
<comment type="cofactor">
    <cofactor evidence="1">
        <name>Mg(2+)</name>
        <dbReference type="ChEBI" id="CHEBI:18420"/>
    </cofactor>
</comment>
<dbReference type="NCBIfam" id="NF047820">
    <property type="entry name" value="TalGalacDh"/>
    <property type="match status" value="1"/>
</dbReference>
<dbReference type="InterPro" id="IPR033978">
    <property type="entry name" value="L-talarate_dehydratase"/>
</dbReference>
<evidence type="ECO:0000313" key="6">
    <source>
        <dbReference type="Proteomes" id="UP000646745"/>
    </source>
</evidence>
<proteinExistence type="predicted"/>
<keyword evidence="6" id="KW-1185">Reference proteome</keyword>
<dbReference type="EMBL" id="BMZI01000007">
    <property type="protein sequence ID" value="GHB29814.1"/>
    <property type="molecule type" value="Genomic_DNA"/>
</dbReference>
<dbReference type="Pfam" id="PF02746">
    <property type="entry name" value="MR_MLE_N"/>
    <property type="match status" value="1"/>
</dbReference>
<dbReference type="InterPro" id="IPR018110">
    <property type="entry name" value="Mandel_Rmase/mucon_lact_enz_CS"/>
</dbReference>
<dbReference type="SFLD" id="SFLDF00134">
    <property type="entry name" value="L-talarate/galactarate_dehydra"/>
    <property type="match status" value="1"/>
</dbReference>
<dbReference type="SFLD" id="SFLDS00001">
    <property type="entry name" value="Enolase"/>
    <property type="match status" value="1"/>
</dbReference>
<feature type="domain" description="Mandelate racemase/muconate lactonizing enzyme C-terminal" evidence="4">
    <location>
        <begin position="154"/>
        <end position="251"/>
    </location>
</feature>
<keyword evidence="2" id="KW-0479">Metal-binding</keyword>
<dbReference type="InterPro" id="IPR013342">
    <property type="entry name" value="Mandelate_racemase_C"/>
</dbReference>
<dbReference type="InterPro" id="IPR013341">
    <property type="entry name" value="Mandelate_racemase_N_dom"/>
</dbReference>
<evidence type="ECO:0000259" key="4">
    <source>
        <dbReference type="SMART" id="SM00922"/>
    </source>
</evidence>
<dbReference type="InterPro" id="IPR036849">
    <property type="entry name" value="Enolase-like_C_sf"/>
</dbReference>
<dbReference type="RefSeq" id="WP_189445607.1">
    <property type="nucleotide sequence ID" value="NZ_BMZI01000007.1"/>
</dbReference>
<dbReference type="Gene3D" id="3.30.390.10">
    <property type="entry name" value="Enolase-like, N-terminal domain"/>
    <property type="match status" value="1"/>
</dbReference>
<dbReference type="PANTHER" id="PTHR13794">
    <property type="entry name" value="ENOLASE SUPERFAMILY, MANDELATE RACEMASE"/>
    <property type="match status" value="1"/>
</dbReference>
<evidence type="ECO:0000256" key="2">
    <source>
        <dbReference type="ARBA" id="ARBA00022723"/>
    </source>
</evidence>
<dbReference type="Proteomes" id="UP000646745">
    <property type="component" value="Unassembled WGS sequence"/>
</dbReference>